<dbReference type="InterPro" id="IPR027417">
    <property type="entry name" value="P-loop_NTPase"/>
</dbReference>
<dbReference type="PANTHER" id="PTHR43158">
    <property type="entry name" value="SKFA PEPTIDE EXPORT ATP-BINDING PROTEIN SKFE"/>
    <property type="match status" value="1"/>
</dbReference>
<accession>A0A840RRV7</accession>
<dbReference type="Gene3D" id="3.40.50.300">
    <property type="entry name" value="P-loop containing nucleotide triphosphate hydrolases"/>
    <property type="match status" value="1"/>
</dbReference>
<comment type="caution">
    <text evidence="4">The sequence shown here is derived from an EMBL/GenBank/DDBJ whole genome shotgun (WGS) entry which is preliminary data.</text>
</comment>
<reference evidence="4 5" key="1">
    <citation type="submission" date="2020-08" db="EMBL/GenBank/DDBJ databases">
        <title>Genomic Encyclopedia of Type Strains, Phase IV (KMG-IV): sequencing the most valuable type-strain genomes for metagenomic binning, comparative biology and taxonomic classification.</title>
        <authorList>
            <person name="Goeker M."/>
        </authorList>
    </citation>
    <scope>NUCLEOTIDE SEQUENCE [LARGE SCALE GENOMIC DNA]</scope>
    <source>
        <strain evidence="4 5">DSM 23240</strain>
    </source>
</reference>
<gene>
    <name evidence="4" type="ORF">HNR39_001528</name>
</gene>
<keyword evidence="1" id="KW-0547">Nucleotide-binding</keyword>
<dbReference type="Pfam" id="PF00005">
    <property type="entry name" value="ABC_tran"/>
    <property type="match status" value="1"/>
</dbReference>
<evidence type="ECO:0000313" key="4">
    <source>
        <dbReference type="EMBL" id="MBB5199696.1"/>
    </source>
</evidence>
<organism evidence="4 5">
    <name type="scientific">Glaciimonas immobilis</name>
    <dbReference type="NCBI Taxonomy" id="728004"/>
    <lineage>
        <taxon>Bacteria</taxon>
        <taxon>Pseudomonadati</taxon>
        <taxon>Pseudomonadota</taxon>
        <taxon>Betaproteobacteria</taxon>
        <taxon>Burkholderiales</taxon>
        <taxon>Oxalobacteraceae</taxon>
        <taxon>Glaciimonas</taxon>
    </lineage>
</organism>
<evidence type="ECO:0000256" key="1">
    <source>
        <dbReference type="ARBA" id="ARBA00022741"/>
    </source>
</evidence>
<feature type="domain" description="ABC transporter" evidence="3">
    <location>
        <begin position="21"/>
        <end position="151"/>
    </location>
</feature>
<name>A0A840RRV7_9BURK</name>
<keyword evidence="5" id="KW-1185">Reference proteome</keyword>
<evidence type="ECO:0000259" key="3">
    <source>
        <dbReference type="Pfam" id="PF00005"/>
    </source>
</evidence>
<dbReference type="RefSeq" id="WP_245182380.1">
    <property type="nucleotide sequence ID" value="NZ_JAAOZT010000009.1"/>
</dbReference>
<dbReference type="GO" id="GO:0005524">
    <property type="term" value="F:ATP binding"/>
    <property type="evidence" value="ECO:0007669"/>
    <property type="project" value="UniProtKB-KW"/>
</dbReference>
<dbReference type="PANTHER" id="PTHR43158:SF2">
    <property type="entry name" value="SKFA PEPTIDE EXPORT ATP-BINDING PROTEIN SKFE"/>
    <property type="match status" value="1"/>
</dbReference>
<evidence type="ECO:0000313" key="5">
    <source>
        <dbReference type="Proteomes" id="UP000571084"/>
    </source>
</evidence>
<dbReference type="SUPFAM" id="SSF52540">
    <property type="entry name" value="P-loop containing nucleoside triphosphate hydrolases"/>
    <property type="match status" value="1"/>
</dbReference>
<dbReference type="Proteomes" id="UP000571084">
    <property type="component" value="Unassembled WGS sequence"/>
</dbReference>
<dbReference type="AlphaFoldDB" id="A0A840RRV7"/>
<dbReference type="GO" id="GO:0016887">
    <property type="term" value="F:ATP hydrolysis activity"/>
    <property type="evidence" value="ECO:0007669"/>
    <property type="project" value="InterPro"/>
</dbReference>
<protein>
    <submittedName>
        <fullName evidence="4">ABC-type multidrug transport system ATPase subunit</fullName>
    </submittedName>
</protein>
<sequence length="197" mass="21701">MTFRYPHNLLFTDWAMRIPPGVTLIRGGDGTGKTSLLRLLAGELPADAGRLQINDIDLADDPAAYRRQLFWTDARSEAFDQMTPIAYFTSMKLLYPDFDETLLTDLIEGLSLTPHLEKNLYMLSTGSKRKVWLAAAFASGAVVTLLDDPFAALDKASINFVMQFLDKMAGHGSRAWVVSHYDAPCSAPLAATIDLGD</sequence>
<proteinExistence type="predicted"/>
<keyword evidence="2" id="KW-0067">ATP-binding</keyword>
<dbReference type="EMBL" id="JACHHQ010000003">
    <property type="protein sequence ID" value="MBB5199696.1"/>
    <property type="molecule type" value="Genomic_DNA"/>
</dbReference>
<dbReference type="InterPro" id="IPR003439">
    <property type="entry name" value="ABC_transporter-like_ATP-bd"/>
</dbReference>
<evidence type="ECO:0000256" key="2">
    <source>
        <dbReference type="ARBA" id="ARBA00022840"/>
    </source>
</evidence>